<accession>A0ABV6LJT4</accession>
<dbReference type="SUPFAM" id="SSF109604">
    <property type="entry name" value="HD-domain/PDEase-like"/>
    <property type="match status" value="1"/>
</dbReference>
<dbReference type="NCBIfam" id="TIGR00277">
    <property type="entry name" value="HDIG"/>
    <property type="match status" value="1"/>
</dbReference>
<feature type="transmembrane region" description="Helical" evidence="1">
    <location>
        <begin position="412"/>
        <end position="431"/>
    </location>
</feature>
<dbReference type="InterPro" id="IPR011621">
    <property type="entry name" value="Metal-dep_PHydrolase_7TM_intra"/>
</dbReference>
<dbReference type="InterPro" id="IPR006674">
    <property type="entry name" value="HD_domain"/>
</dbReference>
<keyword evidence="1" id="KW-0812">Transmembrane</keyword>
<sequence>MVKVWWEKWKNIGWVQHKGLQLSGSLLLLAFLLFGLTYTNVQTKTYDIERFERAKETILSPITIEDKQKTNEKKSQAFQSVEDIYSVDESVTTKQLNYVNDLFKAIETIQDKEGNTSTDDQSLSQDQQLTKVLPEEITSNLDASVFDQLIAASVEQRQLVRELLMKEIKEVMNAGIKEEEVPEARQLVQEQLNLSSFGTDLKEAVYDIAAFATVENNFLDLSKTSQAKNQAANEVEPVMIRQGQVLVSQGERISSDIYQRLELVGLLDNKNNIFPYIGLSLLIVLSMGMMAYELTLLSRRGTLQPGTLLTVLLISAMSFLFMKIGSIFQSSWHDVYFAVPLAASSLLLKILIRERIAIVLSVVYAVFGTIFFNQQIPGTLNLEAGLFLLFSQISAVMLLSDVQDRLQILKTGFGVTVVNIVLVVLLVLLSYEPTTLSSFALLLLFGGIAAFLSSVLTYGLLPFFEAGLGMLTDTRLLILANPNHPLLRKILTETPGTYHHSVMVGNLSEAACEAIGANGLLARVGSYYHDLGKTYKPQYFIENQMGIKNPHDMIEPEQSAEIIIEHPYLGAETLRKHKMPQEIIDIAEQHHGTTLLKYFYYKAKEQKKHVSEHQFRYPGPKPQSKEAAIVCICDSVEAAVRSLEQPTPHEIEELVQSIIRDRLLDGQLHASPLTLKDLEKVQVAICETLNGIFHSRIQYPQNKQTVKEAT</sequence>
<dbReference type="CDD" id="cd00077">
    <property type="entry name" value="HDc"/>
    <property type="match status" value="1"/>
</dbReference>
<evidence type="ECO:0000313" key="4">
    <source>
        <dbReference type="Proteomes" id="UP001589836"/>
    </source>
</evidence>
<feature type="domain" description="HD/PDEase" evidence="2">
    <location>
        <begin position="493"/>
        <end position="648"/>
    </location>
</feature>
<dbReference type="Pfam" id="PF07698">
    <property type="entry name" value="7TM-7TMR_HD"/>
    <property type="match status" value="1"/>
</dbReference>
<gene>
    <name evidence="3" type="ORF">ACFFGV_03050</name>
</gene>
<comment type="caution">
    <text evidence="3">The sequence shown here is derived from an EMBL/GenBank/DDBJ whole genome shotgun (WGS) entry which is preliminary data.</text>
</comment>
<feature type="transmembrane region" description="Helical" evidence="1">
    <location>
        <begin position="306"/>
        <end position="329"/>
    </location>
</feature>
<name>A0ABV6LJT4_9BACI</name>
<dbReference type="InterPro" id="IPR006675">
    <property type="entry name" value="HDIG_dom"/>
</dbReference>
<dbReference type="InterPro" id="IPR052722">
    <property type="entry name" value="PgpH_phosphodiesterase"/>
</dbReference>
<evidence type="ECO:0000256" key="1">
    <source>
        <dbReference type="SAM" id="Phobius"/>
    </source>
</evidence>
<keyword evidence="1" id="KW-0472">Membrane</keyword>
<dbReference type="Proteomes" id="UP001589836">
    <property type="component" value="Unassembled WGS sequence"/>
</dbReference>
<dbReference type="RefSeq" id="WP_377345094.1">
    <property type="nucleotide sequence ID" value="NZ_JBHLTP010000003.1"/>
</dbReference>
<dbReference type="Pfam" id="PF07697">
    <property type="entry name" value="7TMR-HDED"/>
    <property type="match status" value="1"/>
</dbReference>
<evidence type="ECO:0000259" key="2">
    <source>
        <dbReference type="SMART" id="SM00471"/>
    </source>
</evidence>
<feature type="transmembrane region" description="Helical" evidence="1">
    <location>
        <begin position="357"/>
        <end position="376"/>
    </location>
</feature>
<dbReference type="PANTHER" id="PTHR36442">
    <property type="entry name" value="CYCLIC-DI-AMP PHOSPHODIESTERASE PGPH"/>
    <property type="match status" value="1"/>
</dbReference>
<keyword evidence="1" id="KW-1133">Transmembrane helix</keyword>
<dbReference type="InterPro" id="IPR011624">
    <property type="entry name" value="Metal-dep_PHydrolase_7TM_extra"/>
</dbReference>
<dbReference type="Pfam" id="PF01966">
    <property type="entry name" value="HD"/>
    <property type="match status" value="1"/>
</dbReference>
<dbReference type="InterPro" id="IPR003607">
    <property type="entry name" value="HD/PDEase_dom"/>
</dbReference>
<feature type="transmembrane region" description="Helical" evidence="1">
    <location>
        <begin position="437"/>
        <end position="461"/>
    </location>
</feature>
<reference evidence="3 4" key="1">
    <citation type="submission" date="2024-09" db="EMBL/GenBank/DDBJ databases">
        <authorList>
            <person name="Sun Q."/>
            <person name="Mori K."/>
        </authorList>
    </citation>
    <scope>NUCLEOTIDE SEQUENCE [LARGE SCALE GENOMIC DNA]</scope>
    <source>
        <strain evidence="3 4">NCAIM B.02529</strain>
    </source>
</reference>
<dbReference type="Gene3D" id="1.10.3210.10">
    <property type="entry name" value="Hypothetical protein af1432"/>
    <property type="match status" value="1"/>
</dbReference>
<dbReference type="SMART" id="SM00471">
    <property type="entry name" value="HDc"/>
    <property type="match status" value="1"/>
</dbReference>
<dbReference type="EMBL" id="JBHLTP010000003">
    <property type="protein sequence ID" value="MFC0522569.1"/>
    <property type="molecule type" value="Genomic_DNA"/>
</dbReference>
<protein>
    <submittedName>
        <fullName evidence="3">HD family phosphohydrolase</fullName>
    </submittedName>
</protein>
<evidence type="ECO:0000313" key="3">
    <source>
        <dbReference type="EMBL" id="MFC0522569.1"/>
    </source>
</evidence>
<organism evidence="3 4">
    <name type="scientific">Pontibacillus salicampi</name>
    <dbReference type="NCBI Taxonomy" id="1449801"/>
    <lineage>
        <taxon>Bacteria</taxon>
        <taxon>Bacillati</taxon>
        <taxon>Bacillota</taxon>
        <taxon>Bacilli</taxon>
        <taxon>Bacillales</taxon>
        <taxon>Bacillaceae</taxon>
        <taxon>Pontibacillus</taxon>
    </lineage>
</organism>
<proteinExistence type="predicted"/>
<keyword evidence="4" id="KW-1185">Reference proteome</keyword>
<feature type="transmembrane region" description="Helical" evidence="1">
    <location>
        <begin position="273"/>
        <end position="294"/>
    </location>
</feature>
<feature type="transmembrane region" description="Helical" evidence="1">
    <location>
        <begin position="335"/>
        <end position="352"/>
    </location>
</feature>
<dbReference type="PANTHER" id="PTHR36442:SF1">
    <property type="entry name" value="CYCLIC-DI-AMP PHOSPHODIESTERASE PGPH"/>
    <property type="match status" value="1"/>
</dbReference>
<feature type="transmembrane region" description="Helical" evidence="1">
    <location>
        <begin position="382"/>
        <end position="400"/>
    </location>
</feature>